<dbReference type="EMBL" id="CP037452">
    <property type="protein sequence ID" value="QDV53653.1"/>
    <property type="molecule type" value="Genomic_DNA"/>
</dbReference>
<dbReference type="KEGG" id="gfm:Enr17x_57340"/>
<proteinExistence type="predicted"/>
<dbReference type="AlphaFoldDB" id="A0A518IKM9"/>
<reference evidence="1 2" key="1">
    <citation type="submission" date="2019-03" db="EMBL/GenBank/DDBJ databases">
        <title>Deep-cultivation of Planctomycetes and their phenomic and genomic characterization uncovers novel biology.</title>
        <authorList>
            <person name="Wiegand S."/>
            <person name="Jogler M."/>
            <person name="Boedeker C."/>
            <person name="Pinto D."/>
            <person name="Vollmers J."/>
            <person name="Rivas-Marin E."/>
            <person name="Kohn T."/>
            <person name="Peeters S.H."/>
            <person name="Heuer A."/>
            <person name="Rast P."/>
            <person name="Oberbeckmann S."/>
            <person name="Bunk B."/>
            <person name="Jeske O."/>
            <person name="Meyerdierks A."/>
            <person name="Storesund J.E."/>
            <person name="Kallscheuer N."/>
            <person name="Luecker S."/>
            <person name="Lage O.M."/>
            <person name="Pohl T."/>
            <person name="Merkel B.J."/>
            <person name="Hornburger P."/>
            <person name="Mueller R.-W."/>
            <person name="Bruemmer F."/>
            <person name="Labrenz M."/>
            <person name="Spormann A.M."/>
            <person name="Op den Camp H."/>
            <person name="Overmann J."/>
            <person name="Amann R."/>
            <person name="Jetten M.S.M."/>
            <person name="Mascher T."/>
            <person name="Medema M.H."/>
            <person name="Devos D.P."/>
            <person name="Kaster A.-K."/>
            <person name="Ovreas L."/>
            <person name="Rohde M."/>
            <person name="Galperin M.Y."/>
            <person name="Jogler C."/>
        </authorList>
    </citation>
    <scope>NUCLEOTIDE SEQUENCE [LARGE SCALE GENOMIC DNA]</scope>
    <source>
        <strain evidence="1 2">Enr17</strain>
    </source>
</reference>
<gene>
    <name evidence="1" type="ORF">Enr17x_57340</name>
</gene>
<sequence length="32" mass="3638">MSDRFGKRELVINTEVGFPLGIALVDHLKRII</sequence>
<keyword evidence="2" id="KW-1185">Reference proteome</keyword>
<protein>
    <submittedName>
        <fullName evidence="1">Uncharacterized protein</fullName>
    </submittedName>
</protein>
<accession>A0A518IKM9</accession>
<evidence type="ECO:0000313" key="1">
    <source>
        <dbReference type="EMBL" id="QDV53653.1"/>
    </source>
</evidence>
<evidence type="ECO:0000313" key="2">
    <source>
        <dbReference type="Proteomes" id="UP000318313"/>
    </source>
</evidence>
<organism evidence="1 2">
    <name type="scientific">Gimesia fumaroli</name>
    <dbReference type="NCBI Taxonomy" id="2527976"/>
    <lineage>
        <taxon>Bacteria</taxon>
        <taxon>Pseudomonadati</taxon>
        <taxon>Planctomycetota</taxon>
        <taxon>Planctomycetia</taxon>
        <taxon>Planctomycetales</taxon>
        <taxon>Planctomycetaceae</taxon>
        <taxon>Gimesia</taxon>
    </lineage>
</organism>
<dbReference type="Proteomes" id="UP000318313">
    <property type="component" value="Chromosome"/>
</dbReference>
<name>A0A518IKM9_9PLAN</name>